<reference evidence="14" key="1">
    <citation type="journal article" date="2019" name="Int. J. Syst. Evol. Microbiol.">
        <title>The Global Catalogue of Microorganisms (GCM) 10K type strain sequencing project: providing services to taxonomists for standard genome sequencing and annotation.</title>
        <authorList>
            <consortium name="The Broad Institute Genomics Platform"/>
            <consortium name="The Broad Institute Genome Sequencing Center for Infectious Disease"/>
            <person name="Wu L."/>
            <person name="Ma J."/>
        </authorList>
    </citation>
    <scope>NUCLEOTIDE SEQUENCE [LARGE SCALE GENOMIC DNA]</scope>
    <source>
        <strain evidence="14">JCM 16904</strain>
    </source>
</reference>
<dbReference type="SUPFAM" id="SSF81665">
    <property type="entry name" value="Calcium ATPase, transmembrane domain M"/>
    <property type="match status" value="1"/>
</dbReference>
<dbReference type="SFLD" id="SFLDF00027">
    <property type="entry name" value="p-type_atpase"/>
    <property type="match status" value="1"/>
</dbReference>
<dbReference type="PANTHER" id="PTHR24093:SF513">
    <property type="entry name" value="CATION-TRANSPORTING ATPASE I-RELATED"/>
    <property type="match status" value="1"/>
</dbReference>
<dbReference type="InterPro" id="IPR006068">
    <property type="entry name" value="ATPase_P-typ_cation-transptr_C"/>
</dbReference>
<dbReference type="PRINTS" id="PR00120">
    <property type="entry name" value="HATPASE"/>
</dbReference>
<feature type="domain" description="Cation-transporting P-type ATPase N-terminal" evidence="12">
    <location>
        <begin position="599"/>
        <end position="668"/>
    </location>
</feature>
<evidence type="ECO:0000256" key="11">
    <source>
        <dbReference type="SAM" id="Phobius"/>
    </source>
</evidence>
<dbReference type="Gene3D" id="2.70.150.10">
    <property type="entry name" value="Calcium-transporting ATPase, cytoplasmic transduction domain A"/>
    <property type="match status" value="1"/>
</dbReference>
<dbReference type="InterPro" id="IPR036412">
    <property type="entry name" value="HAD-like_sf"/>
</dbReference>
<dbReference type="Proteomes" id="UP001500902">
    <property type="component" value="Unassembled WGS sequence"/>
</dbReference>
<dbReference type="SUPFAM" id="SSF56784">
    <property type="entry name" value="HAD-like"/>
    <property type="match status" value="1"/>
</dbReference>
<dbReference type="InterPro" id="IPR044492">
    <property type="entry name" value="P_typ_ATPase_HD_dom"/>
</dbReference>
<dbReference type="Pfam" id="PF00689">
    <property type="entry name" value="Cation_ATPase_C"/>
    <property type="match status" value="1"/>
</dbReference>
<dbReference type="InterPro" id="IPR059000">
    <property type="entry name" value="ATPase_P-type_domA"/>
</dbReference>
<dbReference type="InterPro" id="IPR018303">
    <property type="entry name" value="ATPase_P-typ_P_site"/>
</dbReference>
<dbReference type="InterPro" id="IPR001757">
    <property type="entry name" value="P_typ_ATPase"/>
</dbReference>
<keyword evidence="8 11" id="KW-1133">Transmembrane helix</keyword>
<keyword evidence="6" id="KW-0460">Magnesium</keyword>
<evidence type="ECO:0000256" key="2">
    <source>
        <dbReference type="ARBA" id="ARBA00022692"/>
    </source>
</evidence>
<keyword evidence="9 11" id="KW-0472">Membrane</keyword>
<dbReference type="RefSeq" id="WP_344887552.1">
    <property type="nucleotide sequence ID" value="NZ_BAAAZP010000140.1"/>
</dbReference>
<dbReference type="EMBL" id="BAAAZP010000140">
    <property type="protein sequence ID" value="GAA3694020.1"/>
    <property type="molecule type" value="Genomic_DNA"/>
</dbReference>
<evidence type="ECO:0000259" key="12">
    <source>
        <dbReference type="SMART" id="SM00831"/>
    </source>
</evidence>
<dbReference type="InterPro" id="IPR023298">
    <property type="entry name" value="ATPase_P-typ_TM_dom_sf"/>
</dbReference>
<dbReference type="InterPro" id="IPR023299">
    <property type="entry name" value="ATPase_P-typ_cyto_dom_N"/>
</dbReference>
<feature type="transmembrane region" description="Helical" evidence="11">
    <location>
        <begin position="1382"/>
        <end position="1403"/>
    </location>
</feature>
<accession>A0ABP7CTI4</accession>
<dbReference type="PRINTS" id="PR00119">
    <property type="entry name" value="CATATPASE"/>
</dbReference>
<dbReference type="InterPro" id="IPR004014">
    <property type="entry name" value="ATPase_P-typ_cation-transptr_N"/>
</dbReference>
<keyword evidence="14" id="KW-1185">Reference proteome</keyword>
<evidence type="ECO:0000313" key="14">
    <source>
        <dbReference type="Proteomes" id="UP001500902"/>
    </source>
</evidence>
<dbReference type="SMART" id="SM00831">
    <property type="entry name" value="Cation_ATPase_N"/>
    <property type="match status" value="1"/>
</dbReference>
<dbReference type="Gene3D" id="1.20.1110.10">
    <property type="entry name" value="Calcium-transporting ATPase, transmembrane domain"/>
    <property type="match status" value="2"/>
</dbReference>
<proteinExistence type="predicted"/>
<evidence type="ECO:0000313" key="13">
    <source>
        <dbReference type="EMBL" id="GAA3694020.1"/>
    </source>
</evidence>
<dbReference type="Pfam" id="PF00122">
    <property type="entry name" value="E1-E2_ATPase"/>
    <property type="match status" value="1"/>
</dbReference>
<dbReference type="PROSITE" id="PS00154">
    <property type="entry name" value="ATPASE_E1_E2"/>
    <property type="match status" value="1"/>
</dbReference>
<evidence type="ECO:0000256" key="7">
    <source>
        <dbReference type="ARBA" id="ARBA00022967"/>
    </source>
</evidence>
<keyword evidence="7" id="KW-1278">Translocase</keyword>
<feature type="transmembrane region" description="Helical" evidence="11">
    <location>
        <begin position="1415"/>
        <end position="1434"/>
    </location>
</feature>
<dbReference type="Gene3D" id="3.40.1110.10">
    <property type="entry name" value="Calcium-transporting ATPase, cytoplasmic domain N"/>
    <property type="match status" value="1"/>
</dbReference>
<dbReference type="NCBIfam" id="TIGR01494">
    <property type="entry name" value="ATPase_P-type"/>
    <property type="match status" value="2"/>
</dbReference>
<keyword evidence="2 11" id="KW-0812">Transmembrane</keyword>
<keyword evidence="5" id="KW-0067">ATP-binding</keyword>
<evidence type="ECO:0000256" key="4">
    <source>
        <dbReference type="ARBA" id="ARBA00022741"/>
    </source>
</evidence>
<dbReference type="PANTHER" id="PTHR24093">
    <property type="entry name" value="CATION TRANSPORTING ATPASE"/>
    <property type="match status" value="1"/>
</dbReference>
<comment type="caution">
    <text evidence="13">The sequence shown here is derived from an EMBL/GenBank/DDBJ whole genome shotgun (WGS) entry which is preliminary data.</text>
</comment>
<keyword evidence="3" id="KW-0479">Metal-binding</keyword>
<sequence>MALFGLLSADVLFDMLPEPVRGVLPRSRRVTPCPGGYRIELRYIGGPRTEGPARTLEDRLLAVGVVRAEVNGTLGCVYVACDETADLDKLVTIVEEYDEQDEAGKRRPGQARVFDGVEQQARAAVCLGLQIAGTGLATTGRLARLPRLPALVPGVMALVEHTPRIRVELERRLGKSLGDAVVATGRVASQTLALRPAGLMIDSVAAAGRYVEARAGRRAWRRREEEFAAEDGAYRHAGTAVAARPVPLARGPVERYGDAAATTGVAAQGVTTLISRNHHRGLSMLITAIPKAANLGREAYTSSAARRLAEGGTMVLRREALLRMDRIDTVVVDAAVLATGDWTIDAVHPLTPEVDRDDLHARLYTLLDLTDPAARRERDGWSVRPHPSVPGPWRGLGLRAVEVSRDGTPVALAGLAREPHPLAQALVAAPKEACTVILAGGEPGLAERLGVERTVEGGARLAASVRALQAEGHGVAVVSRRGRRGLRQADLGIGVLGGGVRAAGGRVPWDADVIGELDAVHLLLRFLASARTASTRGVYVAAAGSVAGAGLALLGPATAAVARANLARDCTALAALASGEWAGWNVGREAPPVPADHTPWHAMAVRDVLDRLRTSPNGLTEPEAALRRTARQAAAEPVSLIRASLEDLVNPLTPVLAAGAGLSAAFGSVLDAALISTVTAVGGLLGGAQRRGAALALHRLTETTAVPVRLRRPTGVVEGDADALVPGDVIELKAGDAVPADGRLIQAAGLEVDESTLTGESQLVAKTAAPTAASAVADRASMVYQGTTVAVGHALAVIVATGEATETGRTARLAQEGPPQSGVELRLRSLSRRILPAALGSGALLMAVELVRGSPMSQALAPAVSMIVASVPEGLPFVATVAELASAKRLSVHNTLVRNPSTIEALGRVDVLCFDKTGTLTEGHISLRLVSDGRTEQAVEEATPELRAIVGAALRAGPRFGRGHTVPHPTDRAIVNGAERLGLTPSDGLESWQRVDELPFEPARGYHAVLGRSESGQMLSVKGAPEIVLTRSTSIAVDGGSVPLDERTRQELEQEVERLALRGYRVLAVAERPASSRADLDESRIESLCFRGFLGLADPVRPTAKRSVKQLVGAGVRVVMVTGDHPSTAEAIGAEIGALNGLRVMTGPELEGLDDEALTEALPKVAVFARVTPEHKARIVTCLRKAGKVVAVTGDGANDVPAIRLADVGIALGTNAAPAARAAADIVMADDRIETIIDAIVEGRGMWASVRDALGILLGGNIGEIAFTLGSSFLTGRSALNARQLLLVNLLTDMLPAMAVAIRPPSASSPERLLAEGPEASLGAALTRDIYRRAVATGAAAGVAWLLARVTGTRGRADTVGLIGLVSAQLLQTLAMGRRDRMVVAAVVSSLGVLGLIVSVPGLSQLFGCRPVGPFAWGIGLGCAAAATKVTAILERPDTD</sequence>
<dbReference type="InterPro" id="IPR023214">
    <property type="entry name" value="HAD_sf"/>
</dbReference>
<evidence type="ECO:0000256" key="10">
    <source>
        <dbReference type="ARBA" id="ARBA00049360"/>
    </source>
</evidence>
<gene>
    <name evidence="13" type="ORF">GCM10022224_069450</name>
</gene>
<dbReference type="Pfam" id="PF13246">
    <property type="entry name" value="Cation_ATPase"/>
    <property type="match status" value="1"/>
</dbReference>
<evidence type="ECO:0000256" key="9">
    <source>
        <dbReference type="ARBA" id="ARBA00023136"/>
    </source>
</evidence>
<name>A0ABP7CTI4_9ACTN</name>
<dbReference type="InterPro" id="IPR008250">
    <property type="entry name" value="ATPase_P-typ_transduc_dom_A_sf"/>
</dbReference>
<dbReference type="Gene3D" id="3.40.50.1000">
    <property type="entry name" value="HAD superfamily/HAD-like"/>
    <property type="match status" value="2"/>
</dbReference>
<evidence type="ECO:0000256" key="1">
    <source>
        <dbReference type="ARBA" id="ARBA00004651"/>
    </source>
</evidence>
<evidence type="ECO:0000256" key="5">
    <source>
        <dbReference type="ARBA" id="ARBA00022840"/>
    </source>
</evidence>
<comment type="catalytic activity">
    <reaction evidence="10">
        <text>ATP + H2O = ADP + phosphate + H(+)</text>
        <dbReference type="Rhea" id="RHEA:13065"/>
        <dbReference type="ChEBI" id="CHEBI:15377"/>
        <dbReference type="ChEBI" id="CHEBI:15378"/>
        <dbReference type="ChEBI" id="CHEBI:30616"/>
        <dbReference type="ChEBI" id="CHEBI:43474"/>
        <dbReference type="ChEBI" id="CHEBI:456216"/>
    </reaction>
</comment>
<dbReference type="SUPFAM" id="SSF81653">
    <property type="entry name" value="Calcium ATPase, transduction domain A"/>
    <property type="match status" value="1"/>
</dbReference>
<protein>
    <submittedName>
        <fullName evidence="13">Cation-translocating P-type ATPase</fullName>
    </submittedName>
</protein>
<organism evidence="13 14">
    <name type="scientific">Nonomuraea antimicrobica</name>
    <dbReference type="NCBI Taxonomy" id="561173"/>
    <lineage>
        <taxon>Bacteria</taxon>
        <taxon>Bacillati</taxon>
        <taxon>Actinomycetota</taxon>
        <taxon>Actinomycetes</taxon>
        <taxon>Streptosporangiales</taxon>
        <taxon>Streptosporangiaceae</taxon>
        <taxon>Nonomuraea</taxon>
    </lineage>
</organism>
<evidence type="ECO:0000256" key="6">
    <source>
        <dbReference type="ARBA" id="ARBA00022842"/>
    </source>
</evidence>
<dbReference type="SFLD" id="SFLDS00003">
    <property type="entry name" value="Haloacid_Dehalogenase"/>
    <property type="match status" value="1"/>
</dbReference>
<evidence type="ECO:0000256" key="3">
    <source>
        <dbReference type="ARBA" id="ARBA00022723"/>
    </source>
</evidence>
<dbReference type="SFLD" id="SFLDG00002">
    <property type="entry name" value="C1.7:_P-type_atpase_like"/>
    <property type="match status" value="1"/>
</dbReference>
<evidence type="ECO:0000256" key="8">
    <source>
        <dbReference type="ARBA" id="ARBA00022989"/>
    </source>
</evidence>
<keyword evidence="4" id="KW-0547">Nucleotide-binding</keyword>
<comment type="subcellular location">
    <subcellularLocation>
        <location evidence="1">Cell membrane</location>
        <topology evidence="1">Multi-pass membrane protein</topology>
    </subcellularLocation>
</comment>